<accession>A0A1H1ZA22</accession>
<evidence type="ECO:0000256" key="1">
    <source>
        <dbReference type="ARBA" id="ARBA00023125"/>
    </source>
</evidence>
<dbReference type="EMBL" id="LT629740">
    <property type="protein sequence ID" value="SDT30447.1"/>
    <property type="molecule type" value="Genomic_DNA"/>
</dbReference>
<gene>
    <name evidence="3" type="ORF">SAMN05216490_3025</name>
</gene>
<dbReference type="InterPro" id="IPR009061">
    <property type="entry name" value="DNA-bd_dom_put_sf"/>
</dbReference>
<dbReference type="GO" id="GO:0003677">
    <property type="term" value="F:DNA binding"/>
    <property type="evidence" value="ECO:0007669"/>
    <property type="project" value="UniProtKB-KW"/>
</dbReference>
<organism evidence="3 4">
    <name type="scientific">Mucilaginibacter mallensis</name>
    <dbReference type="NCBI Taxonomy" id="652787"/>
    <lineage>
        <taxon>Bacteria</taxon>
        <taxon>Pseudomonadati</taxon>
        <taxon>Bacteroidota</taxon>
        <taxon>Sphingobacteriia</taxon>
        <taxon>Sphingobacteriales</taxon>
        <taxon>Sphingobacteriaceae</taxon>
        <taxon>Mucilaginibacter</taxon>
    </lineage>
</organism>
<dbReference type="GO" id="GO:0003700">
    <property type="term" value="F:DNA-binding transcription factor activity"/>
    <property type="evidence" value="ECO:0007669"/>
    <property type="project" value="InterPro"/>
</dbReference>
<dbReference type="Pfam" id="PF13411">
    <property type="entry name" value="MerR_1"/>
    <property type="match status" value="1"/>
</dbReference>
<dbReference type="InterPro" id="IPR047057">
    <property type="entry name" value="MerR_fam"/>
</dbReference>
<dbReference type="SUPFAM" id="SSF46955">
    <property type="entry name" value="Putative DNA-binding domain"/>
    <property type="match status" value="1"/>
</dbReference>
<reference evidence="3 4" key="1">
    <citation type="submission" date="2016-10" db="EMBL/GenBank/DDBJ databases">
        <authorList>
            <person name="de Groot N.N."/>
        </authorList>
    </citation>
    <scope>NUCLEOTIDE SEQUENCE [LARGE SCALE GENOMIC DNA]</scope>
    <source>
        <strain evidence="3 4">MP1X4</strain>
    </source>
</reference>
<keyword evidence="1 3" id="KW-0238">DNA-binding</keyword>
<name>A0A1H1ZA22_MUCMA</name>
<dbReference type="PROSITE" id="PS50937">
    <property type="entry name" value="HTH_MERR_2"/>
    <property type="match status" value="1"/>
</dbReference>
<feature type="domain" description="HTH merR-type" evidence="2">
    <location>
        <begin position="59"/>
        <end position="129"/>
    </location>
</feature>
<proteinExistence type="predicted"/>
<dbReference type="STRING" id="652787.SAMN05216490_3025"/>
<keyword evidence="4" id="KW-1185">Reference proteome</keyword>
<dbReference type="InterPro" id="IPR000551">
    <property type="entry name" value="MerR-type_HTH_dom"/>
</dbReference>
<dbReference type="SMART" id="SM00422">
    <property type="entry name" value="HTH_MERR"/>
    <property type="match status" value="1"/>
</dbReference>
<dbReference type="Proteomes" id="UP000199679">
    <property type="component" value="Chromosome I"/>
</dbReference>
<dbReference type="PANTHER" id="PTHR30204">
    <property type="entry name" value="REDOX-CYCLING DRUG-SENSING TRANSCRIPTIONAL ACTIVATOR SOXR"/>
    <property type="match status" value="1"/>
</dbReference>
<evidence type="ECO:0000259" key="2">
    <source>
        <dbReference type="PROSITE" id="PS50937"/>
    </source>
</evidence>
<protein>
    <submittedName>
        <fullName evidence="3">DNA-binding transcriptional regulator, MerR family</fullName>
    </submittedName>
</protein>
<evidence type="ECO:0000313" key="4">
    <source>
        <dbReference type="Proteomes" id="UP000199679"/>
    </source>
</evidence>
<dbReference type="Gene3D" id="1.10.1660.10">
    <property type="match status" value="1"/>
</dbReference>
<dbReference type="AlphaFoldDB" id="A0A1H1ZA22"/>
<evidence type="ECO:0000313" key="3">
    <source>
        <dbReference type="EMBL" id="SDT30447.1"/>
    </source>
</evidence>
<sequence length="158" mass="18674">MRYEEKTSAVCIAVIHIAEDFSLSFEMTRGFKFSDFPTPKKITYLCTMPYKERDINKMYYTMGEVSAMFDVNQSLIRFYEKEFDVLQPKKNKKGNRYFTPEDIENLKIIFHLIRDKGYTLNGAKDHLKNNSGDTKDTQRVLDSLENIKKFLLEVRDQL</sequence>
<dbReference type="CDD" id="cd04765">
    <property type="entry name" value="HTH_MlrA-like_sg2"/>
    <property type="match status" value="1"/>
</dbReference>
<dbReference type="PANTHER" id="PTHR30204:SF15">
    <property type="entry name" value="BLL5018 PROTEIN"/>
    <property type="match status" value="1"/>
</dbReference>